<dbReference type="PROSITE" id="PS50025">
    <property type="entry name" value="LAM_G_DOMAIN"/>
    <property type="match status" value="2"/>
</dbReference>
<comment type="caution">
    <text evidence="4">Lacks conserved residue(s) required for the propagation of feature annotation.</text>
</comment>
<dbReference type="Pfam" id="PF02210">
    <property type="entry name" value="Laminin_G_2"/>
    <property type="match status" value="2"/>
</dbReference>
<feature type="domain" description="Laminin G" evidence="8">
    <location>
        <begin position="49"/>
        <end position="221"/>
    </location>
</feature>
<keyword evidence="3" id="KW-0325">Glycoprotein</keyword>
<name>A0ABR1API6_POLSC</name>
<dbReference type="EMBL" id="JAWJWF010000046">
    <property type="protein sequence ID" value="KAK6624380.1"/>
    <property type="molecule type" value="Genomic_DNA"/>
</dbReference>
<feature type="repeat" description="CSPG" evidence="5">
    <location>
        <begin position="463"/>
        <end position="560"/>
    </location>
</feature>
<feature type="repeat" description="CSPG" evidence="5">
    <location>
        <begin position="1867"/>
        <end position="1962"/>
    </location>
</feature>
<evidence type="ECO:0000256" key="2">
    <source>
        <dbReference type="ARBA" id="ARBA00022737"/>
    </source>
</evidence>
<feature type="repeat" description="CSPG" evidence="5">
    <location>
        <begin position="707"/>
        <end position="810"/>
    </location>
</feature>
<dbReference type="PANTHER" id="PTHR45739:SF12">
    <property type="entry name" value="CHONDROITIN SULFATE PROTEOGLYCAN 4-LIKE ISOFORM X2"/>
    <property type="match status" value="1"/>
</dbReference>
<evidence type="ECO:0000256" key="5">
    <source>
        <dbReference type="PROSITE-ProRule" id="PRU01201"/>
    </source>
</evidence>
<proteinExistence type="predicted"/>
<dbReference type="InterPro" id="IPR001791">
    <property type="entry name" value="Laminin_G"/>
</dbReference>
<feature type="repeat" description="CSPG" evidence="5">
    <location>
        <begin position="830"/>
        <end position="928"/>
    </location>
</feature>
<dbReference type="SMART" id="SM00282">
    <property type="entry name" value="LamG"/>
    <property type="match status" value="2"/>
</dbReference>
<reference evidence="9 10" key="1">
    <citation type="submission" date="2023-09" db="EMBL/GenBank/DDBJ databases">
        <title>Genomes of two closely related lineages of the louse Polyplax serrata with different host specificities.</title>
        <authorList>
            <person name="Martinu J."/>
            <person name="Tarabai H."/>
            <person name="Stefka J."/>
            <person name="Hypsa V."/>
        </authorList>
    </citation>
    <scope>NUCLEOTIDE SEQUENCE [LARGE SCALE GENOMIC DNA]</scope>
    <source>
        <strain evidence="9">98ZLc_SE</strain>
    </source>
</reference>
<evidence type="ECO:0000313" key="10">
    <source>
        <dbReference type="Proteomes" id="UP001359485"/>
    </source>
</evidence>
<keyword evidence="1" id="KW-0732">Signal</keyword>
<gene>
    <name evidence="9" type="ORF">RUM44_011239</name>
</gene>
<feature type="repeat" description="CSPG" evidence="5">
    <location>
        <begin position="951"/>
        <end position="1045"/>
    </location>
</feature>
<dbReference type="Pfam" id="PF16184">
    <property type="entry name" value="Cadherin_3"/>
    <property type="match status" value="13"/>
</dbReference>
<feature type="repeat" description="CSPG" evidence="5">
    <location>
        <begin position="593"/>
        <end position="688"/>
    </location>
</feature>
<evidence type="ECO:0000256" key="3">
    <source>
        <dbReference type="ARBA" id="ARBA00023180"/>
    </source>
</evidence>
<feature type="region of interest" description="Disordered" evidence="6">
    <location>
        <begin position="2278"/>
        <end position="2299"/>
    </location>
</feature>
<comment type="caution">
    <text evidence="9">The sequence shown here is derived from an EMBL/GenBank/DDBJ whole genome shotgun (WGS) entry which is preliminary data.</text>
</comment>
<dbReference type="SUPFAM" id="SSF49899">
    <property type="entry name" value="Concanavalin A-like lectins/glucanases"/>
    <property type="match status" value="2"/>
</dbReference>
<feature type="transmembrane region" description="Helical" evidence="7">
    <location>
        <begin position="2248"/>
        <end position="2269"/>
    </location>
</feature>
<evidence type="ECO:0000259" key="8">
    <source>
        <dbReference type="PROSITE" id="PS50025"/>
    </source>
</evidence>
<dbReference type="InterPro" id="IPR039005">
    <property type="entry name" value="CSPG_rpt"/>
</dbReference>
<dbReference type="InterPro" id="IPR013320">
    <property type="entry name" value="ConA-like_dom_sf"/>
</dbReference>
<keyword evidence="7" id="KW-0812">Transmembrane</keyword>
<organism evidence="9 10">
    <name type="scientific">Polyplax serrata</name>
    <name type="common">Common mouse louse</name>
    <dbReference type="NCBI Taxonomy" id="468196"/>
    <lineage>
        <taxon>Eukaryota</taxon>
        <taxon>Metazoa</taxon>
        <taxon>Ecdysozoa</taxon>
        <taxon>Arthropoda</taxon>
        <taxon>Hexapoda</taxon>
        <taxon>Insecta</taxon>
        <taxon>Pterygota</taxon>
        <taxon>Neoptera</taxon>
        <taxon>Paraneoptera</taxon>
        <taxon>Psocodea</taxon>
        <taxon>Troctomorpha</taxon>
        <taxon>Phthiraptera</taxon>
        <taxon>Anoplura</taxon>
        <taxon>Polyplacidae</taxon>
        <taxon>Polyplax</taxon>
    </lineage>
</organism>
<dbReference type="Proteomes" id="UP001359485">
    <property type="component" value="Unassembled WGS sequence"/>
</dbReference>
<feature type="repeat" description="CSPG" evidence="5">
    <location>
        <begin position="1176"/>
        <end position="1267"/>
    </location>
</feature>
<keyword evidence="10" id="KW-1185">Reference proteome</keyword>
<dbReference type="PANTHER" id="PTHR45739">
    <property type="entry name" value="MATRIX PROTEIN, PUTATIVE-RELATED"/>
    <property type="match status" value="1"/>
</dbReference>
<dbReference type="PROSITE" id="PS51854">
    <property type="entry name" value="CSPG"/>
    <property type="match status" value="9"/>
</dbReference>
<dbReference type="CDD" id="cd00110">
    <property type="entry name" value="LamG"/>
    <property type="match status" value="2"/>
</dbReference>
<evidence type="ECO:0000256" key="7">
    <source>
        <dbReference type="SAM" id="Phobius"/>
    </source>
</evidence>
<accession>A0ABR1API6</accession>
<evidence type="ECO:0000313" key="9">
    <source>
        <dbReference type="EMBL" id="KAK6624380.1"/>
    </source>
</evidence>
<keyword evidence="2" id="KW-0677">Repeat</keyword>
<feature type="domain" description="Laminin G" evidence="8">
    <location>
        <begin position="231"/>
        <end position="409"/>
    </location>
</feature>
<sequence>MKYCQSRVLRKESTFSLFNSSAFLGFVGVSGIHLSVVRETSGRQSNSGQCSFYGSSYIHVPLQDAKSTTDIHFRFKTKRPDSFLVLVAGRTDYCIIRLEFGKLKVRINLGAGESEISSARGLKLDDLNWHDVAITRRDAEFVLVIDNIHITKEKLPGRFYELNIHYGIFLGGQGDFTELFLGHHDSLRGCLSDVEYNGINVLKKARERLGQVDVQGVTWSCSSEFEAGFDTDVSFVENGAFMTLPNLITRTGARWEFYIKISSPNGLLLYNTGLTSKSDYVGVEMVDSHLRLIVDRGNGAAELISEESISDGYWHFVSVYFTPTLLELVIDRKTSSVQLTPTGNRYLDLDVADVMFIGGMELNKRARALGQGIKSADVSIKGCLRNMTFDGRRTGLPDAKVTVGLLPDCVWEYPCQKDPCVLGSVCVQQGVESFKCECDHPPCIKPEYSDEYKIFSKISLPIDLEIVKLVPLVTEEGKNSLITTDNIDVVLDYRKYGVRDSGLLFRILKPPEFGKILAENWDKHGTQRQIFTLLDVSKDKIRYLHDGSENHHDRIVFDMELSPESGFLLPGYLQGRHRFVLHVNITPVNDPPGLELGPGKVLRLAQGTKKILSKDLLNADDPDSSTGDLVYTVLNQGGRSDEKGYLERLGKPGVKVDSFTQKEVDNRVIVYVHTGKESPNSRLALQVSDGIETSPPVFLRISSFPLEIRLLNNTGIVLTHKSFVKITSYNLTFVTNADDPTLEIRYDVTKLPQYGVLQRLINLENAEGPYNASLWQIVEHFTSQQIAREEIRYMHTSQSPMQDFFKFKVSVAQIKNPTEYDFRITFTKLTLEPSTLRVVYLNGTKDVTITERELEYTTKPLVMGKKNIIYKILSGPKYGFLTLMTNKRRHLQGGDAFTQEDIERERLRYRLHRKGYSHIKDDFTFQATAQDTESNPQLLTIIHIPTPKVRNDVHVTLEGLQVDEGGRQVLLPTHLDLRASVITSLVYNLTQGPGYGRIDIMDKSLQNVQRRNTSYFTSDELFAERVYYIHDDSETRNDHFNFIALSSEEEDFQFVGEFHVNVVLKNDNTPVRVVDKVFNVVTNGERLLTGRDLKYIDADIDTKPSDIMYTRRGIPNGGLYLAEEPSKAVFEFSQDDLDKGIILFRHEGSEYGKIGLWITDGQYYANGVLEVKASPPYILVNDTGLVVQTGGVTFLTAAHLYVDTNLNVQSDAIVYRIKDQPKHGHLILFPEEEKLRTFTQLQLERKKIAYSHVGDTAVKDTFRFEVSAQGTTVEGIFNIKIYPSSFWEELLTRNNTVYVEESTSITITNYNLEVMHPNIAASDIIYYVVRQPLFGTLEIDSFAVPEDGKEDYKAVVKVFEQSVINDHQLHYVQEIANQTEDLIVVDVTNGITWIRGLELHIVVIPEFIYLLGGEFECLEGDSVQLPNSLFVAQNEYYRNKVTEYEVVEKPKHGIIYLSKYSETSVSKFTKQQFENGLVRYLHDGSETTNDEFSVVGKTDEKESLAAAVKVKIIEINDQKPVLVNNKGLELWEGSSAIITPLNLAVTDEDTPPQNIMYTVSSVKTGHLALVTNPNKPIQHFSQAQINSNQILFLHKGGQFGKFQFHFTDGESTSEKMNFNITAKVVKISMVNNERLQIFPTLKKAITSDLLLAVTSDHTTSRGNSISYVLKRKPDLGRIVFKESNGNFVEVDRFTQMDVNETKVWYQQTKKFKNLHAKDSFTFDVHAEFTHALVEQLFDIDISVSSGGLEHFLAISPIVVKEGESKTIRINTDELILFLTTQAGLDAPTIQVHLLRRPTHGKLCYRSECNVTVFSQNQMNVGDVVYQHDNSDTLADEVEFAIYLEPGDVLLCNLTLPVKIIPVNDQPFSIITLSPRLTVVQGQKYVLSKQDLLTEDADTPPEEIVYDIINGPSQGVISVSRSNSTEAESSGRFTQMDVNVGNVAYTHSGPIQPTSFYFRVSDGKFNPTYTVFNIHVLPLTLNISSLKPVYLEQCSSVAVVTTENFQIETNGDHRNIKYNVTRNPKNGVIYLGDAPSNYFTQNDLENKKVMYMQTIMTAPGDSFQLSGWIVETNSPPKVDVSVVIKPLLVTGIFMPFVGSKNRLGLSVLDASPLAKVTNSNPVYQVLKKPKLGRLKKIIRSSGERKNIKEKEILKFSHEELKSGVIYFVTRKSLTSDEGAGLEDSMSLSLSAPIFQPAKVDLKFRVVTEGNSSSTTLDAILQSSKVPDTKNSVGHEGGIRVASPNIKSDYILIVGMIVGVLLLAIIVVIVVRCRTVKKEERKSKKQDLQGPMPLPRPPDDLMPSAGRLKTFSSSNGSTSNSIPQCKVIPLGPVDSITSSDFEINARYPYGISDEPVEDWSSYDASEPGYPQRTLNPMLRRNQYWV</sequence>
<dbReference type="InterPro" id="IPR051561">
    <property type="entry name" value="FRAS1_ECM"/>
</dbReference>
<evidence type="ECO:0000256" key="4">
    <source>
        <dbReference type="PROSITE-ProRule" id="PRU00122"/>
    </source>
</evidence>
<keyword evidence="7" id="KW-0472">Membrane</keyword>
<dbReference type="Gene3D" id="2.60.120.200">
    <property type="match status" value="2"/>
</dbReference>
<evidence type="ECO:0000256" key="6">
    <source>
        <dbReference type="SAM" id="MobiDB-lite"/>
    </source>
</evidence>
<evidence type="ECO:0000256" key="1">
    <source>
        <dbReference type="ARBA" id="ARBA00022729"/>
    </source>
</evidence>
<feature type="transmembrane region" description="Helical" evidence="7">
    <location>
        <begin position="15"/>
        <end position="36"/>
    </location>
</feature>
<feature type="repeat" description="CSPG" evidence="5">
    <location>
        <begin position="1519"/>
        <end position="1609"/>
    </location>
</feature>
<keyword evidence="7" id="KW-1133">Transmembrane helix</keyword>
<feature type="repeat" description="CSPG" evidence="5">
    <location>
        <begin position="1626"/>
        <end position="1725"/>
    </location>
</feature>
<protein>
    <recommendedName>
        <fullName evidence="8">Laminin G domain-containing protein</fullName>
    </recommendedName>
</protein>